<dbReference type="AlphaFoldDB" id="A0A1V4AV34"/>
<protein>
    <recommendedName>
        <fullName evidence="1">DUF5615 domain-containing protein</fullName>
    </recommendedName>
</protein>
<feature type="domain" description="DUF5615" evidence="1">
    <location>
        <begin position="4"/>
        <end position="109"/>
    </location>
</feature>
<reference evidence="2 3" key="1">
    <citation type="journal article" date="2017" name="Water Res.">
        <title>Discovery and metagenomic analysis of an anammox bacterial enrichment related to Candidatus "Brocadia caroliniensis" in a full-scale glycerol-fed nitritation-denitritation separate centrate treatment process.</title>
        <authorList>
            <person name="Park H."/>
            <person name="Brotto A.C."/>
            <person name="van Loosdrecht M.C."/>
            <person name="Chandran K."/>
        </authorList>
    </citation>
    <scope>NUCLEOTIDE SEQUENCE [LARGE SCALE GENOMIC DNA]</scope>
    <source>
        <strain evidence="2">26THWARD</strain>
    </source>
</reference>
<comment type="caution">
    <text evidence="2">The sequence shown here is derived from an EMBL/GenBank/DDBJ whole genome shotgun (WGS) entry which is preliminary data.</text>
</comment>
<proteinExistence type="predicted"/>
<sequence>MSIKFLLDENTPYALIDLLENRGFTAMHLKKIGKGGIRKGEVFEFTEKNKMWIITRDADFQSIQKFNNYQVAGIILIKLTLSKTGSLLKTIKRFLDKYNDKLSEKRLIIEDYEVRIYQLERR</sequence>
<name>A0A1V4AV34_9BACT</name>
<dbReference type="InterPro" id="IPR041049">
    <property type="entry name" value="DUF5615"/>
</dbReference>
<evidence type="ECO:0000313" key="3">
    <source>
        <dbReference type="Proteomes" id="UP000189681"/>
    </source>
</evidence>
<dbReference type="STRING" id="1004156.AYP45_06410"/>
<dbReference type="Pfam" id="PF18480">
    <property type="entry name" value="DUF5615"/>
    <property type="match status" value="1"/>
</dbReference>
<evidence type="ECO:0000313" key="2">
    <source>
        <dbReference type="EMBL" id="OOP56941.1"/>
    </source>
</evidence>
<evidence type="ECO:0000259" key="1">
    <source>
        <dbReference type="Pfam" id="PF18480"/>
    </source>
</evidence>
<dbReference type="Proteomes" id="UP000189681">
    <property type="component" value="Unassembled WGS sequence"/>
</dbReference>
<gene>
    <name evidence="2" type="ORF">AYP45_06410</name>
</gene>
<dbReference type="EMBL" id="AYTS01000056">
    <property type="protein sequence ID" value="OOP56941.1"/>
    <property type="molecule type" value="Genomic_DNA"/>
</dbReference>
<accession>A0A1V4AV34</accession>
<organism evidence="2 3">
    <name type="scientific">Candidatus Brocadia carolinensis</name>
    <dbReference type="NCBI Taxonomy" id="1004156"/>
    <lineage>
        <taxon>Bacteria</taxon>
        <taxon>Pseudomonadati</taxon>
        <taxon>Planctomycetota</taxon>
        <taxon>Candidatus Brocadiia</taxon>
        <taxon>Candidatus Brocadiales</taxon>
        <taxon>Candidatus Brocadiaceae</taxon>
        <taxon>Candidatus Brocadia</taxon>
    </lineage>
</organism>